<evidence type="ECO:0000313" key="2">
    <source>
        <dbReference type="EMBL" id="NLR75981.1"/>
    </source>
</evidence>
<feature type="domain" description="DUF7931" evidence="1">
    <location>
        <begin position="18"/>
        <end position="157"/>
    </location>
</feature>
<dbReference type="InterPro" id="IPR057691">
    <property type="entry name" value="DUF7931"/>
</dbReference>
<name>A0A847S2D1_9NEIS</name>
<reference evidence="2 3" key="1">
    <citation type="submission" date="2020-04" db="EMBL/GenBank/DDBJ databases">
        <title>Draft genome of Leeia sp. IMCC25680.</title>
        <authorList>
            <person name="Song J."/>
            <person name="Cho J.-C."/>
        </authorList>
    </citation>
    <scope>NUCLEOTIDE SEQUENCE [LARGE SCALE GENOMIC DNA]</scope>
    <source>
        <strain evidence="2 3">IMCC25680</strain>
    </source>
</reference>
<dbReference type="Proteomes" id="UP000587991">
    <property type="component" value="Unassembled WGS sequence"/>
</dbReference>
<gene>
    <name evidence="2" type="ORF">HF682_12505</name>
</gene>
<protein>
    <recommendedName>
        <fullName evidence="1">DUF7931 domain-containing protein</fullName>
    </recommendedName>
</protein>
<dbReference type="AlphaFoldDB" id="A0A847S2D1"/>
<organism evidence="2 3">
    <name type="scientific">Leeia aquatica</name>
    <dbReference type="NCBI Taxonomy" id="2725557"/>
    <lineage>
        <taxon>Bacteria</taxon>
        <taxon>Pseudomonadati</taxon>
        <taxon>Pseudomonadota</taxon>
        <taxon>Betaproteobacteria</taxon>
        <taxon>Neisseriales</taxon>
        <taxon>Leeiaceae</taxon>
        <taxon>Leeia</taxon>
    </lineage>
</organism>
<proteinExistence type="predicted"/>
<sequence length="167" mass="19322">MSDLFTSTEPLRQLIDSRRQFDEALLQFTAAAQQSIRLFDADWQYPFYESQQWHAALETMLRSDRKRQLRVVLRDVDAASRRGERLKSLQRQYSSQVQIHLAIDDAARQQDTLFLADQLYCARRAVSAQPRGVVVAQDLPAIRPWQDRFEEIWAQSVVAITATVLGL</sequence>
<comment type="caution">
    <text evidence="2">The sequence shown here is derived from an EMBL/GenBank/DDBJ whole genome shotgun (WGS) entry which is preliminary data.</text>
</comment>
<dbReference type="RefSeq" id="WP_168877604.1">
    <property type="nucleotide sequence ID" value="NZ_JABAIM010000002.1"/>
</dbReference>
<evidence type="ECO:0000313" key="3">
    <source>
        <dbReference type="Proteomes" id="UP000587991"/>
    </source>
</evidence>
<keyword evidence="3" id="KW-1185">Reference proteome</keyword>
<dbReference type="Pfam" id="PF25559">
    <property type="entry name" value="DUF7931"/>
    <property type="match status" value="1"/>
</dbReference>
<evidence type="ECO:0000259" key="1">
    <source>
        <dbReference type="Pfam" id="PF25559"/>
    </source>
</evidence>
<dbReference type="EMBL" id="JABAIM010000002">
    <property type="protein sequence ID" value="NLR75981.1"/>
    <property type="molecule type" value="Genomic_DNA"/>
</dbReference>
<accession>A0A847S2D1</accession>